<dbReference type="Pfam" id="PF13921">
    <property type="entry name" value="Myb_DNA-bind_6"/>
    <property type="match status" value="1"/>
</dbReference>
<protein>
    <submittedName>
        <fullName evidence="5">ScMYB29 protein</fullName>
    </submittedName>
</protein>
<gene>
    <name evidence="5" type="primary">scMYB29</name>
</gene>
<feature type="compositionally biased region" description="Low complexity" evidence="2">
    <location>
        <begin position="1"/>
        <end position="25"/>
    </location>
</feature>
<evidence type="ECO:0000259" key="3">
    <source>
        <dbReference type="PROSITE" id="PS50090"/>
    </source>
</evidence>
<organism evidence="5">
    <name type="scientific">Saccharum hybrid cultivar Co 86032</name>
    <dbReference type="NCBI Taxonomy" id="672234"/>
    <lineage>
        <taxon>Eukaryota</taxon>
        <taxon>Viridiplantae</taxon>
        <taxon>Streptophyta</taxon>
        <taxon>Embryophyta</taxon>
        <taxon>Tracheophyta</taxon>
        <taxon>Spermatophyta</taxon>
        <taxon>Magnoliopsida</taxon>
        <taxon>Liliopsida</taxon>
        <taxon>Poales</taxon>
        <taxon>Poaceae</taxon>
        <taxon>PACMAD clade</taxon>
        <taxon>Panicoideae</taxon>
        <taxon>Andropogonodae</taxon>
        <taxon>Andropogoneae</taxon>
        <taxon>Saccharinae</taxon>
        <taxon>Saccharum</taxon>
        <taxon>Saccharum officinarum species complex</taxon>
    </lineage>
</organism>
<dbReference type="Gene3D" id="1.10.10.60">
    <property type="entry name" value="Homeodomain-like"/>
    <property type="match status" value="2"/>
</dbReference>
<feature type="domain" description="HTH myb-type" evidence="4">
    <location>
        <begin position="121"/>
        <end position="169"/>
    </location>
</feature>
<evidence type="ECO:0000313" key="5">
    <source>
        <dbReference type="EMBL" id="CCU64181.1"/>
    </source>
</evidence>
<name>A0A0C6WCK8_9POAL</name>
<dbReference type="InterPro" id="IPR017930">
    <property type="entry name" value="Myb_dom"/>
</dbReference>
<accession>A0A0C6WCK8</accession>
<dbReference type="AlphaFoldDB" id="A0A0C6WCK8"/>
<feature type="domain" description="HTH myb-type" evidence="4">
    <location>
        <begin position="63"/>
        <end position="118"/>
    </location>
</feature>
<dbReference type="GO" id="GO:0000978">
    <property type="term" value="F:RNA polymerase II cis-regulatory region sequence-specific DNA binding"/>
    <property type="evidence" value="ECO:0007669"/>
    <property type="project" value="TreeGrafter"/>
</dbReference>
<dbReference type="InterPro" id="IPR050560">
    <property type="entry name" value="MYB_TF"/>
</dbReference>
<evidence type="ECO:0000256" key="1">
    <source>
        <dbReference type="ARBA" id="ARBA00023125"/>
    </source>
</evidence>
<proteinExistence type="evidence at transcript level"/>
<keyword evidence="1" id="KW-0238">DNA-binding</keyword>
<feature type="domain" description="Myb-like" evidence="3">
    <location>
        <begin position="115"/>
        <end position="165"/>
    </location>
</feature>
<reference evidence="5" key="2">
    <citation type="journal article" date="2015" name="Plant Mol. Biol. Rep.">
        <title>The MYB Transcription Factor Family Genes in Sugarcane (Saccharum sp.).</title>
        <authorList>
            <person name="Geethalakshmi S."/>
            <person name="Barathkumar S."/>
            <person name="Prabu G."/>
        </authorList>
    </citation>
    <scope>NUCLEOTIDE SEQUENCE</scope>
    <source>
        <tissue evidence="5">Leaf</tissue>
    </source>
</reference>
<evidence type="ECO:0000259" key="4">
    <source>
        <dbReference type="PROSITE" id="PS51294"/>
    </source>
</evidence>
<feature type="region of interest" description="Disordered" evidence="2">
    <location>
        <begin position="1"/>
        <end position="47"/>
    </location>
</feature>
<feature type="domain" description="Myb-like" evidence="3">
    <location>
        <begin position="63"/>
        <end position="114"/>
    </location>
</feature>
<dbReference type="InterPro" id="IPR009057">
    <property type="entry name" value="Homeodomain-like_sf"/>
</dbReference>
<sequence>MRRSGDGVTTRRSSGTGSGRSSSCSRKIDWIADEHGGLQRPSKRFKAEERKRTAEFLSHKTGNSVKRRNTWSQDEDDILIQMVGPHCKNKWSDIARSIPGRSREQCRERWMFYLDPAVNNQPWSRQEDITLIRAHRILGNKWCKLTKHFPGRTGKAIKNRWHTLMNGKRNSDYVRGLTIDNKCSGTIKSGQDSSCINIQVAVDCPVKPKPEQGFTEDGRNAALKKKGSDSIYSERYVSVNVSEWQIARSSLPVVTKEKEVLPSSSVVQKVSCVAAKFETSLQKKESTNYLEAPLNGVNARFYPAHDHVSIHDHFDD</sequence>
<dbReference type="PANTHER" id="PTHR45614">
    <property type="entry name" value="MYB PROTEIN-RELATED"/>
    <property type="match status" value="1"/>
</dbReference>
<dbReference type="InterPro" id="IPR001005">
    <property type="entry name" value="SANT/Myb"/>
</dbReference>
<dbReference type="PROSITE" id="PS50090">
    <property type="entry name" value="MYB_LIKE"/>
    <property type="match status" value="2"/>
</dbReference>
<dbReference type="SMART" id="SM00717">
    <property type="entry name" value="SANT"/>
    <property type="match status" value="2"/>
</dbReference>
<reference evidence="5" key="1">
    <citation type="submission" date="2013-02" db="EMBL/GenBank/DDBJ databases">
        <title>MYB transcription factor family genes from sugarcane (Saccharum officinarum).</title>
        <authorList>
            <person name="Geethalakshmi S."/>
            <person name="Barathkumar S."/>
            <person name="Prabu G.R."/>
        </authorList>
    </citation>
    <scope>NUCLEOTIDE SEQUENCE</scope>
    <source>
        <tissue evidence="5">Leaf</tissue>
    </source>
</reference>
<dbReference type="PANTHER" id="PTHR45614:SF109">
    <property type="match status" value="1"/>
</dbReference>
<dbReference type="GO" id="GO:0000981">
    <property type="term" value="F:DNA-binding transcription factor activity, RNA polymerase II-specific"/>
    <property type="evidence" value="ECO:0007669"/>
    <property type="project" value="TreeGrafter"/>
</dbReference>
<dbReference type="CDD" id="cd00167">
    <property type="entry name" value="SANT"/>
    <property type="match status" value="2"/>
</dbReference>
<dbReference type="GO" id="GO:0005634">
    <property type="term" value="C:nucleus"/>
    <property type="evidence" value="ECO:0007669"/>
    <property type="project" value="TreeGrafter"/>
</dbReference>
<dbReference type="EMBL" id="HF679435">
    <property type="protein sequence ID" value="CCU64181.1"/>
    <property type="molecule type" value="mRNA"/>
</dbReference>
<feature type="compositionally biased region" description="Basic and acidic residues" evidence="2">
    <location>
        <begin position="26"/>
        <end position="37"/>
    </location>
</feature>
<evidence type="ECO:0000256" key="2">
    <source>
        <dbReference type="SAM" id="MobiDB-lite"/>
    </source>
</evidence>
<dbReference type="SUPFAM" id="SSF46689">
    <property type="entry name" value="Homeodomain-like"/>
    <property type="match status" value="1"/>
</dbReference>
<dbReference type="PROSITE" id="PS51294">
    <property type="entry name" value="HTH_MYB"/>
    <property type="match status" value="2"/>
</dbReference>